<feature type="transmembrane region" description="Helical" evidence="2">
    <location>
        <begin position="866"/>
        <end position="889"/>
    </location>
</feature>
<feature type="transmembrane region" description="Helical" evidence="2">
    <location>
        <begin position="895"/>
        <end position="916"/>
    </location>
</feature>
<evidence type="ECO:0000256" key="2">
    <source>
        <dbReference type="SAM" id="Phobius"/>
    </source>
</evidence>
<feature type="transmembrane region" description="Helical" evidence="2">
    <location>
        <begin position="369"/>
        <end position="386"/>
    </location>
</feature>
<feature type="transmembrane region" description="Helical" evidence="2">
    <location>
        <begin position="958"/>
        <end position="978"/>
    </location>
</feature>
<accession>A0A2P8H0G9</accession>
<protein>
    <recommendedName>
        <fullName evidence="5">DUF2157 domain-containing protein</fullName>
    </recommendedName>
</protein>
<feature type="transmembrane region" description="Helical" evidence="2">
    <location>
        <begin position="109"/>
        <end position="134"/>
    </location>
</feature>
<gene>
    <name evidence="3" type="ORF">CLV49_3360</name>
</gene>
<feature type="transmembrane region" description="Helical" evidence="2">
    <location>
        <begin position="169"/>
        <end position="185"/>
    </location>
</feature>
<feature type="transmembrane region" description="Helical" evidence="2">
    <location>
        <begin position="780"/>
        <end position="797"/>
    </location>
</feature>
<feature type="transmembrane region" description="Helical" evidence="2">
    <location>
        <begin position="251"/>
        <end position="271"/>
    </location>
</feature>
<feature type="transmembrane region" description="Helical" evidence="2">
    <location>
        <begin position="809"/>
        <end position="825"/>
    </location>
</feature>
<feature type="transmembrane region" description="Helical" evidence="2">
    <location>
        <begin position="551"/>
        <end position="570"/>
    </location>
</feature>
<feature type="transmembrane region" description="Helical" evidence="2">
    <location>
        <begin position="1112"/>
        <end position="1132"/>
    </location>
</feature>
<feature type="transmembrane region" description="Helical" evidence="2">
    <location>
        <begin position="671"/>
        <end position="689"/>
    </location>
</feature>
<feature type="transmembrane region" description="Helical" evidence="2">
    <location>
        <begin position="577"/>
        <end position="598"/>
    </location>
</feature>
<feature type="transmembrane region" description="Helical" evidence="2">
    <location>
        <begin position="1063"/>
        <end position="1081"/>
    </location>
</feature>
<proteinExistence type="predicted"/>
<feature type="compositionally biased region" description="Pro residues" evidence="1">
    <location>
        <begin position="58"/>
        <end position="68"/>
    </location>
</feature>
<keyword evidence="2" id="KW-0472">Membrane</keyword>
<feature type="transmembrane region" description="Helical" evidence="2">
    <location>
        <begin position="306"/>
        <end position="325"/>
    </location>
</feature>
<comment type="caution">
    <text evidence="3">The sequence shown here is derived from an EMBL/GenBank/DDBJ whole genome shotgun (WGS) entry which is preliminary data.</text>
</comment>
<feature type="transmembrane region" description="Helical" evidence="2">
    <location>
        <begin position="140"/>
        <end position="157"/>
    </location>
</feature>
<feature type="transmembrane region" description="Helical" evidence="2">
    <location>
        <begin position="1037"/>
        <end position="1057"/>
    </location>
</feature>
<evidence type="ECO:0000313" key="4">
    <source>
        <dbReference type="Proteomes" id="UP000241203"/>
    </source>
</evidence>
<reference evidence="3 4" key="1">
    <citation type="submission" date="2018-03" db="EMBL/GenBank/DDBJ databases">
        <title>Genomic Encyclopedia of Archaeal and Bacterial Type Strains, Phase II (KMG-II): from individual species to whole genera.</title>
        <authorList>
            <person name="Goeker M."/>
        </authorList>
    </citation>
    <scope>NUCLEOTIDE SEQUENCE [LARGE SCALE GENOMIC DNA]</scope>
    <source>
        <strain evidence="3 4">DSM 21548</strain>
    </source>
</reference>
<dbReference type="InterPro" id="IPR058062">
    <property type="entry name" value="SCO7613_C"/>
</dbReference>
<feature type="transmembrane region" description="Helical" evidence="2">
    <location>
        <begin position="1139"/>
        <end position="1158"/>
    </location>
</feature>
<name>A0A2P8H0G9_9MICO</name>
<evidence type="ECO:0008006" key="5">
    <source>
        <dbReference type="Google" id="ProtNLM"/>
    </source>
</evidence>
<feature type="transmembrane region" description="Helical" evidence="2">
    <location>
        <begin position="837"/>
        <end position="854"/>
    </location>
</feature>
<feature type="transmembrane region" description="Helical" evidence="2">
    <location>
        <begin position="526"/>
        <end position="545"/>
    </location>
</feature>
<feature type="transmembrane region" description="Helical" evidence="2">
    <location>
        <begin position="618"/>
        <end position="636"/>
    </location>
</feature>
<evidence type="ECO:0000256" key="1">
    <source>
        <dbReference type="SAM" id="MobiDB-lite"/>
    </source>
</evidence>
<feature type="transmembrane region" description="Helical" evidence="2">
    <location>
        <begin position="726"/>
        <end position="746"/>
    </location>
</feature>
<feature type="transmembrane region" description="Helical" evidence="2">
    <location>
        <begin position="337"/>
        <end position="357"/>
    </location>
</feature>
<evidence type="ECO:0000313" key="3">
    <source>
        <dbReference type="EMBL" id="PSL39713.1"/>
    </source>
</evidence>
<feature type="transmembrane region" description="Helical" evidence="2">
    <location>
        <begin position="1164"/>
        <end position="1183"/>
    </location>
</feature>
<feature type="transmembrane region" description="Helical" evidence="2">
    <location>
        <begin position="474"/>
        <end position="494"/>
    </location>
</feature>
<dbReference type="EMBL" id="PYAU01000001">
    <property type="protein sequence ID" value="PSL39713.1"/>
    <property type="molecule type" value="Genomic_DNA"/>
</dbReference>
<feature type="transmembrane region" description="Helical" evidence="2">
    <location>
        <begin position="226"/>
        <end position="245"/>
    </location>
</feature>
<organism evidence="3 4">
    <name type="scientific">Labedella gwakjiensis</name>
    <dbReference type="NCBI Taxonomy" id="390269"/>
    <lineage>
        <taxon>Bacteria</taxon>
        <taxon>Bacillati</taxon>
        <taxon>Actinomycetota</taxon>
        <taxon>Actinomycetes</taxon>
        <taxon>Micrococcales</taxon>
        <taxon>Microbacteriaceae</taxon>
        <taxon>Labedella</taxon>
    </lineage>
</organism>
<feature type="transmembrane region" description="Helical" evidence="2">
    <location>
        <begin position="1088"/>
        <end position="1106"/>
    </location>
</feature>
<feature type="transmembrane region" description="Helical" evidence="2">
    <location>
        <begin position="398"/>
        <end position="420"/>
    </location>
</feature>
<feature type="transmembrane region" description="Helical" evidence="2">
    <location>
        <begin position="696"/>
        <end position="720"/>
    </location>
</feature>
<feature type="transmembrane region" description="Helical" evidence="2">
    <location>
        <begin position="985"/>
        <end position="1008"/>
    </location>
</feature>
<feature type="transmembrane region" description="Helical" evidence="2">
    <location>
        <begin position="1014"/>
        <end position="1030"/>
    </location>
</feature>
<keyword evidence="2" id="KW-1133">Transmembrane helix</keyword>
<dbReference type="Proteomes" id="UP000241203">
    <property type="component" value="Unassembled WGS sequence"/>
</dbReference>
<dbReference type="AlphaFoldDB" id="A0A2P8H0G9"/>
<feature type="region of interest" description="Disordered" evidence="1">
    <location>
        <begin position="40"/>
        <end position="101"/>
    </location>
</feature>
<feature type="transmembrane region" description="Helical" evidence="2">
    <location>
        <begin position="440"/>
        <end position="462"/>
    </location>
</feature>
<keyword evidence="2" id="KW-0812">Transmembrane</keyword>
<dbReference type="NCBIfam" id="NF047321">
    <property type="entry name" value="SCO7613_CTERM"/>
    <property type="match status" value="1"/>
</dbReference>
<feature type="transmembrane region" description="Helical" evidence="2">
    <location>
        <begin position="643"/>
        <end position="665"/>
    </location>
</feature>
<feature type="transmembrane region" description="Helical" evidence="2">
    <location>
        <begin position="500"/>
        <end position="519"/>
    </location>
</feature>
<sequence length="1203" mass="122381">MVQTEAERQAVIVDIRHEAWQRAASRPTPPDQPTVVQAWAAAGPTTTSRETAAGAIPAPGPFPPPGGPAPRDEALPVSQGRAGVPARQPVSPQRIGESPEQHRRSTGQILLLTAGVVLVSVFAIFFAILAYVFATVEFRSILTGIASLLVLGIAWTLRSRRLAGTAEGIAVIGVVLLLLDVWIIRVNRLFSVDRLDVWLYTGLALVVLASILVGIARLTGLRAPSLSAVLVAPVGVFALGVGGSASLDDGAARVLLGAVAAVLVGAVELVAPVPRAEREMTRLGALIFGVVAISVAGAAFRTIDGGPVLAFALSAAAWCLVLLVAHRSTTALAGPAWRVLAGLGLALALGGLAVSAADEVATTPPVVDALRPVFLAAAALVVVAVAKSVPDAARRTLHLVSAVMMSFTSLALLLPAGLVVEHAGDALSSPWFRTYPTGALLVGMEGLAESTAGLGVTAVLVALQLRALGAGRVVAIWGWGPVVVLSLAVIGGALAVPGVVVSIAILLIAAAVALVLCVWSRPGPQIRTTAFACSIMLALLTSALATASAAVWPGAALVTLVILVGARALVSQRRTPGAAASGVIASTSVAVAVIGIGLVAPSWARSIDLVGGPVPDGFGVAVAGAAVLIALALLVGRLTTVEAVVVACLAAVATVASWGIVWVLQNGVADVGWRIAIALSVLAAAVCWSGRRRPEIVRVIAVSAIVPTSTVMAAEIGLWLDHGATEGLGVLAAGGTLGLIAAVNAVRVARSRSVALAADIGTAVPALVILVLTAGLGAPLGPLSLLILAAAPTFVAFRPIGGVHPRRQLGWVGAILATAALWWFLADRSVDTVEFYSLPVAGLLMIVGGVSTISRTRTIEGRRTPLGRIQGADVVVGAAAAIATLPSAFQAGSGPIGRAVVVVAIGVALLVLALVLLRDSWLLRGRTIAWFTALAAIGAPLIFRVLGPDGTRAPAEILALLAGATSAFLIAAVAVSLFRASALLANAAATASSIVVVVCASCLVGQGSLEGVDGLSWLLIVGATAVVATTRSGRSSVVTAITSTVGAVVLGVTMLATVPQVEYVSVPLAAAAIVAGAIRLARDRAARSWPMLSPGLILLILPSLAYDFGETTLWRVIAVGLVAVGVLLIGVLRRLQAPIVIGALTVITHGLAQLWPWISGLYESGYWWLWAGVCGVVLIVFAARYEQRVKNIRDARRALVALR</sequence>
<feature type="transmembrane region" description="Helical" evidence="2">
    <location>
        <begin position="928"/>
        <end position="946"/>
    </location>
</feature>
<feature type="transmembrane region" description="Helical" evidence="2">
    <location>
        <begin position="753"/>
        <end position="774"/>
    </location>
</feature>
<feature type="transmembrane region" description="Helical" evidence="2">
    <location>
        <begin position="197"/>
        <end position="219"/>
    </location>
</feature>
<feature type="transmembrane region" description="Helical" evidence="2">
    <location>
        <begin position="283"/>
        <end position="300"/>
    </location>
</feature>